<reference evidence="3" key="1">
    <citation type="submission" date="2020-06" db="EMBL/GenBank/DDBJ databases">
        <authorList>
            <person name="Li T."/>
            <person name="Hu X."/>
            <person name="Zhang T."/>
            <person name="Song X."/>
            <person name="Zhang H."/>
            <person name="Dai N."/>
            <person name="Sheng W."/>
            <person name="Hou X."/>
            <person name="Wei L."/>
        </authorList>
    </citation>
    <scope>NUCLEOTIDE SEQUENCE</scope>
    <source>
        <strain evidence="3">3651</strain>
        <tissue evidence="3">Leaf</tissue>
    </source>
</reference>
<sequence length="182" mass="19794">MASLPPVVVGKTSKLNPEFKKLSSPSLPFEKKNYSTKELDRAFESFSLEFREALSLIGGGKQIHGYIVKYDIEYDASTGNALCSLYSKCRSLDLAINAFKRIEEKNVISWTAVISACGENGNSAMGLDMFVQMLAEGVQPNEFTLTSVLSLCCTMQALDVGTQVHSLSMKIGCGSDLAAMQK</sequence>
<dbReference type="PROSITE" id="PS51375">
    <property type="entry name" value="PPR"/>
    <property type="match status" value="1"/>
</dbReference>
<keyword evidence="4" id="KW-1185">Reference proteome</keyword>
<accession>A0AAE1YFS0</accession>
<dbReference type="Pfam" id="PF13041">
    <property type="entry name" value="PPR_2"/>
    <property type="match status" value="1"/>
</dbReference>
<reference evidence="3" key="2">
    <citation type="journal article" date="2024" name="Plant">
        <title>Genomic evolution and insights into agronomic trait innovations of Sesamum species.</title>
        <authorList>
            <person name="Miao H."/>
            <person name="Wang L."/>
            <person name="Qu L."/>
            <person name="Liu H."/>
            <person name="Sun Y."/>
            <person name="Le M."/>
            <person name="Wang Q."/>
            <person name="Wei S."/>
            <person name="Zheng Y."/>
            <person name="Lin W."/>
            <person name="Duan Y."/>
            <person name="Cao H."/>
            <person name="Xiong S."/>
            <person name="Wang X."/>
            <person name="Wei L."/>
            <person name="Li C."/>
            <person name="Ma Q."/>
            <person name="Ju M."/>
            <person name="Zhao R."/>
            <person name="Li G."/>
            <person name="Mu C."/>
            <person name="Tian Q."/>
            <person name="Mei H."/>
            <person name="Zhang T."/>
            <person name="Gao T."/>
            <person name="Zhang H."/>
        </authorList>
    </citation>
    <scope>NUCLEOTIDE SEQUENCE</scope>
    <source>
        <strain evidence="3">3651</strain>
    </source>
</reference>
<organism evidence="3 4">
    <name type="scientific">Sesamum alatum</name>
    <dbReference type="NCBI Taxonomy" id="300844"/>
    <lineage>
        <taxon>Eukaryota</taxon>
        <taxon>Viridiplantae</taxon>
        <taxon>Streptophyta</taxon>
        <taxon>Embryophyta</taxon>
        <taxon>Tracheophyta</taxon>
        <taxon>Spermatophyta</taxon>
        <taxon>Magnoliopsida</taxon>
        <taxon>eudicotyledons</taxon>
        <taxon>Gunneridae</taxon>
        <taxon>Pentapetalae</taxon>
        <taxon>asterids</taxon>
        <taxon>lamiids</taxon>
        <taxon>Lamiales</taxon>
        <taxon>Pedaliaceae</taxon>
        <taxon>Sesamum</taxon>
    </lineage>
</organism>
<dbReference type="Proteomes" id="UP001293254">
    <property type="component" value="Unassembled WGS sequence"/>
</dbReference>
<dbReference type="GO" id="GO:0009451">
    <property type="term" value="P:RNA modification"/>
    <property type="evidence" value="ECO:0007669"/>
    <property type="project" value="InterPro"/>
</dbReference>
<dbReference type="AlphaFoldDB" id="A0AAE1YFS0"/>
<protein>
    <submittedName>
        <fullName evidence="3">Pentatricopeptide repeat-containing protein</fullName>
    </submittedName>
</protein>
<evidence type="ECO:0000256" key="2">
    <source>
        <dbReference type="PROSITE-ProRule" id="PRU00708"/>
    </source>
</evidence>
<dbReference type="FunFam" id="1.25.40.10:FF:000227">
    <property type="entry name" value="Pentatricopeptide repeat-containing protein At3g13880"/>
    <property type="match status" value="1"/>
</dbReference>
<dbReference type="PANTHER" id="PTHR47926">
    <property type="entry name" value="PENTATRICOPEPTIDE REPEAT-CONTAINING PROTEIN"/>
    <property type="match status" value="1"/>
</dbReference>
<dbReference type="EMBL" id="JACGWO010000004">
    <property type="protein sequence ID" value="KAK4428758.1"/>
    <property type="molecule type" value="Genomic_DNA"/>
</dbReference>
<proteinExistence type="predicted"/>
<comment type="caution">
    <text evidence="3">The sequence shown here is derived from an EMBL/GenBank/DDBJ whole genome shotgun (WGS) entry which is preliminary data.</text>
</comment>
<evidence type="ECO:0000313" key="3">
    <source>
        <dbReference type="EMBL" id="KAK4428758.1"/>
    </source>
</evidence>
<dbReference type="Gene3D" id="1.25.40.10">
    <property type="entry name" value="Tetratricopeptide repeat domain"/>
    <property type="match status" value="1"/>
</dbReference>
<dbReference type="InterPro" id="IPR011990">
    <property type="entry name" value="TPR-like_helical_dom_sf"/>
</dbReference>
<evidence type="ECO:0000256" key="1">
    <source>
        <dbReference type="ARBA" id="ARBA00022737"/>
    </source>
</evidence>
<dbReference type="InterPro" id="IPR002885">
    <property type="entry name" value="PPR_rpt"/>
</dbReference>
<keyword evidence="1" id="KW-0677">Repeat</keyword>
<dbReference type="NCBIfam" id="TIGR00756">
    <property type="entry name" value="PPR"/>
    <property type="match status" value="1"/>
</dbReference>
<feature type="repeat" description="PPR" evidence="2">
    <location>
        <begin position="106"/>
        <end position="140"/>
    </location>
</feature>
<name>A0AAE1YFS0_9LAMI</name>
<evidence type="ECO:0000313" key="4">
    <source>
        <dbReference type="Proteomes" id="UP001293254"/>
    </source>
</evidence>
<dbReference type="GO" id="GO:0003723">
    <property type="term" value="F:RNA binding"/>
    <property type="evidence" value="ECO:0007669"/>
    <property type="project" value="InterPro"/>
</dbReference>
<dbReference type="InterPro" id="IPR046960">
    <property type="entry name" value="PPR_At4g14850-like_plant"/>
</dbReference>
<gene>
    <name evidence="3" type="ORF">Salat_1175700</name>
</gene>